<keyword evidence="1" id="KW-0862">Zinc</keyword>
<organism evidence="3 4">
    <name type="scientific">Roseofilum acuticapitatum BLCC-M154</name>
    <dbReference type="NCBI Taxonomy" id="3022444"/>
    <lineage>
        <taxon>Bacteria</taxon>
        <taxon>Bacillati</taxon>
        <taxon>Cyanobacteriota</taxon>
        <taxon>Cyanophyceae</taxon>
        <taxon>Desertifilales</taxon>
        <taxon>Desertifilaceae</taxon>
        <taxon>Roseofilum</taxon>
        <taxon>Roseofilum acuticapitatum</taxon>
    </lineage>
</organism>
<dbReference type="Proteomes" id="UP001235303">
    <property type="component" value="Unassembled WGS sequence"/>
</dbReference>
<evidence type="ECO:0000313" key="3">
    <source>
        <dbReference type="EMBL" id="MDJ1168734.1"/>
    </source>
</evidence>
<feature type="domain" description="SWIM-type" evidence="2">
    <location>
        <begin position="52"/>
        <end position="89"/>
    </location>
</feature>
<keyword evidence="4" id="KW-1185">Reference proteome</keyword>
<reference evidence="3 4" key="1">
    <citation type="submission" date="2023-01" db="EMBL/GenBank/DDBJ databases">
        <title>Novel diversity within Roseofilum (Cyanobacteria; Desertifilaceae) from marine benthic mats with descriptions of four novel species.</title>
        <authorList>
            <person name="Wang Y."/>
            <person name="Berthold D.E."/>
            <person name="Hu J."/>
            <person name="Lefler F.W."/>
            <person name="Laughinghouse H.D. IV."/>
        </authorList>
    </citation>
    <scope>NUCLEOTIDE SEQUENCE [LARGE SCALE GENOMIC DNA]</scope>
    <source>
        <strain evidence="3 4">BLCC-M154</strain>
    </source>
</reference>
<dbReference type="EMBL" id="JAQOSP010000033">
    <property type="protein sequence ID" value="MDJ1168734.1"/>
    <property type="molecule type" value="Genomic_DNA"/>
</dbReference>
<comment type="caution">
    <text evidence="3">The sequence shown here is derived from an EMBL/GenBank/DDBJ whole genome shotgun (WGS) entry which is preliminary data.</text>
</comment>
<name>A0ABT7APA8_9CYAN</name>
<dbReference type="InterPro" id="IPR051354">
    <property type="entry name" value="Transposase_27_IS1"/>
</dbReference>
<evidence type="ECO:0000256" key="1">
    <source>
        <dbReference type="PROSITE-ProRule" id="PRU00325"/>
    </source>
</evidence>
<proteinExistence type="predicted"/>
<dbReference type="PANTHER" id="PTHR33293">
    <property type="entry name" value="INSERTION ELEMENT IS1 1 PROTEIN INSB-RELATED"/>
    <property type="match status" value="1"/>
</dbReference>
<keyword evidence="1" id="KW-0479">Metal-binding</keyword>
<gene>
    <name evidence="3" type="ORF">PMG71_04785</name>
</gene>
<evidence type="ECO:0000313" key="4">
    <source>
        <dbReference type="Proteomes" id="UP001235303"/>
    </source>
</evidence>
<keyword evidence="1" id="KW-0863">Zinc-finger</keyword>
<dbReference type="InterPro" id="IPR007527">
    <property type="entry name" value="Znf_SWIM"/>
</dbReference>
<accession>A0ABT7APA8</accession>
<dbReference type="SUPFAM" id="SSF46689">
    <property type="entry name" value="Homeodomain-like"/>
    <property type="match status" value="1"/>
</dbReference>
<dbReference type="PROSITE" id="PS50966">
    <property type="entry name" value="ZF_SWIM"/>
    <property type="match status" value="1"/>
</dbReference>
<evidence type="ECO:0000259" key="2">
    <source>
        <dbReference type="PROSITE" id="PS50966"/>
    </source>
</evidence>
<dbReference type="InterPro" id="IPR009057">
    <property type="entry name" value="Homeodomain-like_sf"/>
</dbReference>
<dbReference type="RefSeq" id="WP_283752495.1">
    <property type="nucleotide sequence ID" value="NZ_JAQOSP010000033.1"/>
</dbReference>
<protein>
    <recommendedName>
        <fullName evidence="2">SWIM-type domain-containing protein</fullName>
    </recommendedName>
</protein>
<sequence>MSFTPLSETQIRHLSTSQSFQRGQQYYQDGAIRYPTRQGNCLYADCVGSQVYRVRVRVASVGEINGACSCPYDWGGLCKHQVALLLAYLHQPEIFALRSPLTEELKSWSKKELIELIEWMSQGSAELLSLMTAFKSQNTPVESYRQTIASGFGLPTVRSLLEHLEPWLEMAQEGIHQKRYGWSCELLMVLLQEVTQGYTAEFQGLDYDGQVCGFSQGLIARLGECFRTGELEATTRRILFETLLSAIGLDLDAGGISYADGAAEILLTAAEEEWQEIEGQLQQAVPRGNDWAKKRVEKWVAQRKEQERFDSKQVTCPYCQSTEISKYGRRRGKQNYRCGECNRQFVESAQPKQYPPEVKERCLQLAASGYGVREIGRITGVHFSTVSKWLKS</sequence>